<keyword evidence="2 5" id="KW-0812">Transmembrane</keyword>
<organism evidence="6">
    <name type="scientific">Oscillatoriales cyanobacterium SpSt-418</name>
    <dbReference type="NCBI Taxonomy" id="2282169"/>
    <lineage>
        <taxon>Bacteria</taxon>
        <taxon>Bacillati</taxon>
        <taxon>Cyanobacteriota</taxon>
        <taxon>Cyanophyceae</taxon>
        <taxon>Oscillatoriophycideae</taxon>
        <taxon>Oscillatoriales</taxon>
    </lineage>
</organism>
<dbReference type="InterPro" id="IPR052527">
    <property type="entry name" value="Metal_cation-efflux_comp"/>
</dbReference>
<reference evidence="6" key="1">
    <citation type="journal article" date="2020" name="mSystems">
        <title>Genome- and Community-Level Interaction Insights into Carbon Utilization and Element Cycling Functions of Hydrothermarchaeota in Hydrothermal Sediment.</title>
        <authorList>
            <person name="Zhou Z."/>
            <person name="Liu Y."/>
            <person name="Xu W."/>
            <person name="Pan J."/>
            <person name="Luo Z.H."/>
            <person name="Li M."/>
        </authorList>
    </citation>
    <scope>NUCLEOTIDE SEQUENCE [LARGE SCALE GENOMIC DNA]</scope>
    <source>
        <strain evidence="6">SpSt-418</strain>
    </source>
</reference>
<dbReference type="Pfam" id="PF04191">
    <property type="entry name" value="PEMT"/>
    <property type="match status" value="1"/>
</dbReference>
<dbReference type="InterPro" id="IPR007318">
    <property type="entry name" value="Phopholipid_MeTrfase"/>
</dbReference>
<evidence type="ECO:0000256" key="3">
    <source>
        <dbReference type="ARBA" id="ARBA00022989"/>
    </source>
</evidence>
<evidence type="ECO:0000313" key="6">
    <source>
        <dbReference type="EMBL" id="HFN01322.1"/>
    </source>
</evidence>
<feature type="transmembrane region" description="Helical" evidence="5">
    <location>
        <begin position="110"/>
        <end position="137"/>
    </location>
</feature>
<keyword evidence="6" id="KW-0489">Methyltransferase</keyword>
<dbReference type="GO" id="GO:0032259">
    <property type="term" value="P:methylation"/>
    <property type="evidence" value="ECO:0007669"/>
    <property type="project" value="UniProtKB-KW"/>
</dbReference>
<comment type="caution">
    <text evidence="6">The sequence shown here is derived from an EMBL/GenBank/DDBJ whole genome shotgun (WGS) entry which is preliminary data.</text>
</comment>
<dbReference type="AlphaFoldDB" id="A0A7C3PU68"/>
<evidence type="ECO:0000256" key="5">
    <source>
        <dbReference type="SAM" id="Phobius"/>
    </source>
</evidence>
<dbReference type="GO" id="GO:0012505">
    <property type="term" value="C:endomembrane system"/>
    <property type="evidence" value="ECO:0007669"/>
    <property type="project" value="UniProtKB-SubCell"/>
</dbReference>
<accession>A0A7C3PU68</accession>
<dbReference type="PANTHER" id="PTHR43847">
    <property type="entry name" value="BLL3993 PROTEIN"/>
    <property type="match status" value="1"/>
</dbReference>
<dbReference type="GO" id="GO:0008168">
    <property type="term" value="F:methyltransferase activity"/>
    <property type="evidence" value="ECO:0007669"/>
    <property type="project" value="UniProtKB-KW"/>
</dbReference>
<dbReference type="Gene3D" id="1.20.120.1630">
    <property type="match status" value="1"/>
</dbReference>
<protein>
    <submittedName>
        <fullName evidence="6">Isoprenylcysteine carboxylmethyltransferase family protein</fullName>
    </submittedName>
</protein>
<gene>
    <name evidence="6" type="ORF">ENR64_26970</name>
</gene>
<evidence type="ECO:0000256" key="1">
    <source>
        <dbReference type="ARBA" id="ARBA00004127"/>
    </source>
</evidence>
<dbReference type="EMBL" id="DSRU01000398">
    <property type="protein sequence ID" value="HFN01322.1"/>
    <property type="molecule type" value="Genomic_DNA"/>
</dbReference>
<feature type="transmembrane region" description="Helical" evidence="5">
    <location>
        <begin position="51"/>
        <end position="75"/>
    </location>
</feature>
<keyword evidence="3 5" id="KW-1133">Transmembrane helix</keyword>
<evidence type="ECO:0000256" key="4">
    <source>
        <dbReference type="ARBA" id="ARBA00023136"/>
    </source>
</evidence>
<keyword evidence="4 5" id="KW-0472">Membrane</keyword>
<name>A0A7C3PU68_9CYAN</name>
<comment type="subcellular location">
    <subcellularLocation>
        <location evidence="1">Endomembrane system</location>
        <topology evidence="1">Multi-pass membrane protein</topology>
    </subcellularLocation>
</comment>
<keyword evidence="6" id="KW-0808">Transferase</keyword>
<sequence>MKLLADWGFSKESWRGTHGEYWVVGQAIVLMTFLFLPIYRPPLQFIPGTPAIYFIWAIAAFLGVLAITLLTKGLIDLGQNLTPLPFPKADGQLTETGAYSLVRHPLYSGLIILTLAWALYVISLSHLLCSCILFLLLDRKAAQEEMWLTQKYPEYENYRHRVKKLIPWVY</sequence>
<feature type="transmembrane region" description="Helical" evidence="5">
    <location>
        <begin position="20"/>
        <end position="39"/>
    </location>
</feature>
<dbReference type="PANTHER" id="PTHR43847:SF1">
    <property type="entry name" value="BLL3993 PROTEIN"/>
    <property type="match status" value="1"/>
</dbReference>
<proteinExistence type="predicted"/>
<evidence type="ECO:0000256" key="2">
    <source>
        <dbReference type="ARBA" id="ARBA00022692"/>
    </source>
</evidence>